<evidence type="ECO:0000256" key="5">
    <source>
        <dbReference type="ARBA" id="ARBA00023136"/>
    </source>
</evidence>
<dbReference type="Proteomes" id="UP000030011">
    <property type="component" value="Unassembled WGS sequence"/>
</dbReference>
<evidence type="ECO:0000256" key="1">
    <source>
        <dbReference type="ARBA" id="ARBA00004370"/>
    </source>
</evidence>
<proteinExistence type="inferred from homology"/>
<dbReference type="RefSeq" id="WP_035907199.1">
    <property type="nucleotide sequence ID" value="NZ_AVPK01000013.1"/>
</dbReference>
<keyword evidence="8" id="KW-1185">Reference proteome</keyword>
<dbReference type="CDD" id="cd06662">
    <property type="entry name" value="SURF1"/>
    <property type="match status" value="1"/>
</dbReference>
<dbReference type="PANTHER" id="PTHR23427:SF2">
    <property type="entry name" value="SURFEIT LOCUS PROTEIN 1"/>
    <property type="match status" value="1"/>
</dbReference>
<feature type="transmembrane region" description="Helical" evidence="6">
    <location>
        <begin position="218"/>
        <end position="235"/>
    </location>
</feature>
<dbReference type="AlphaFoldDB" id="A0A0A0JFQ5"/>
<accession>A0A0A0JFQ5</accession>
<dbReference type="PROSITE" id="PS50895">
    <property type="entry name" value="SURF1"/>
    <property type="match status" value="1"/>
</dbReference>
<dbReference type="eggNOG" id="COG3346">
    <property type="taxonomic scope" value="Bacteria"/>
</dbReference>
<name>A0A0A0JFQ5_9MICO</name>
<comment type="similarity">
    <text evidence="2 6">Belongs to the SURF1 family.</text>
</comment>
<keyword evidence="5 6" id="KW-0472">Membrane</keyword>
<gene>
    <name evidence="7" type="ORF">N803_05335</name>
</gene>
<organism evidence="7 8">
    <name type="scientific">Knoellia subterranea KCTC 19937</name>
    <dbReference type="NCBI Taxonomy" id="1385521"/>
    <lineage>
        <taxon>Bacteria</taxon>
        <taxon>Bacillati</taxon>
        <taxon>Actinomycetota</taxon>
        <taxon>Actinomycetes</taxon>
        <taxon>Micrococcales</taxon>
        <taxon>Intrasporangiaceae</taxon>
        <taxon>Knoellia</taxon>
    </lineage>
</organism>
<comment type="caution">
    <text evidence="7">The sequence shown here is derived from an EMBL/GenBank/DDBJ whole genome shotgun (WGS) entry which is preliminary data.</text>
</comment>
<dbReference type="GO" id="GO:0005886">
    <property type="term" value="C:plasma membrane"/>
    <property type="evidence" value="ECO:0007669"/>
    <property type="project" value="UniProtKB-SubCell"/>
</dbReference>
<comment type="caution">
    <text evidence="6">Lacks conserved residue(s) required for the propagation of feature annotation.</text>
</comment>
<evidence type="ECO:0000313" key="7">
    <source>
        <dbReference type="EMBL" id="KGN36280.1"/>
    </source>
</evidence>
<keyword evidence="4 6" id="KW-1133">Transmembrane helix</keyword>
<dbReference type="STRING" id="1385521.N803_05335"/>
<evidence type="ECO:0000256" key="3">
    <source>
        <dbReference type="ARBA" id="ARBA00022692"/>
    </source>
</evidence>
<dbReference type="PANTHER" id="PTHR23427">
    <property type="entry name" value="SURFEIT LOCUS PROTEIN"/>
    <property type="match status" value="1"/>
</dbReference>
<protein>
    <recommendedName>
        <fullName evidence="6">SURF1-like protein</fullName>
    </recommendedName>
</protein>
<evidence type="ECO:0000256" key="6">
    <source>
        <dbReference type="RuleBase" id="RU363076"/>
    </source>
</evidence>
<dbReference type="InterPro" id="IPR045214">
    <property type="entry name" value="Surf1/Surf4"/>
</dbReference>
<reference evidence="7 8" key="1">
    <citation type="submission" date="2013-08" db="EMBL/GenBank/DDBJ databases">
        <title>The genome sequence of Knoellia subterranea.</title>
        <authorList>
            <person name="Zhu W."/>
            <person name="Wang G."/>
        </authorList>
    </citation>
    <scope>NUCLEOTIDE SEQUENCE [LARGE SCALE GENOMIC DNA]</scope>
    <source>
        <strain evidence="7 8">KCTC 19937</strain>
    </source>
</reference>
<dbReference type="EMBL" id="AVPK01000013">
    <property type="protein sequence ID" value="KGN36280.1"/>
    <property type="molecule type" value="Genomic_DNA"/>
</dbReference>
<evidence type="ECO:0000313" key="8">
    <source>
        <dbReference type="Proteomes" id="UP000030011"/>
    </source>
</evidence>
<dbReference type="Pfam" id="PF02104">
    <property type="entry name" value="SURF1"/>
    <property type="match status" value="1"/>
</dbReference>
<sequence>MSRRLFTPRWLGALALALLYAVLAYQLGHWQYARHEFKVERNALLDAHYRADPIPVTDVLSDRPVERSRKDWTKVTATGTYAGEQLLVRNRPNNSVFGYEVLAPLTLPDGRTVVVDRGWVENSDRGAAVAPDVAAAPAGEVTVVGWVRPGETTQRKTLPRGQVASIAVPDVERAWDTEVLDGYVVLDTERTAGGTSAPRPDRLEDPDRSLGPHQAYAFQWWMTLPLGLLLIWLGIRRELRDEDTDRVAKPKKVRIWDEEDY</sequence>
<comment type="subcellular location">
    <subcellularLocation>
        <location evidence="6">Cell membrane</location>
        <topology evidence="6">Multi-pass membrane protein</topology>
    </subcellularLocation>
    <subcellularLocation>
        <location evidence="1">Membrane</location>
    </subcellularLocation>
</comment>
<dbReference type="InterPro" id="IPR002994">
    <property type="entry name" value="Surf1/Shy1"/>
</dbReference>
<keyword evidence="3 6" id="KW-0812">Transmembrane</keyword>
<evidence type="ECO:0000256" key="2">
    <source>
        <dbReference type="ARBA" id="ARBA00007165"/>
    </source>
</evidence>
<evidence type="ECO:0000256" key="4">
    <source>
        <dbReference type="ARBA" id="ARBA00022989"/>
    </source>
</evidence>
<keyword evidence="6" id="KW-1003">Cell membrane</keyword>